<evidence type="ECO:0000256" key="2">
    <source>
        <dbReference type="SAM" id="Phobius"/>
    </source>
</evidence>
<name>A0A931A5J4_9ACTN</name>
<evidence type="ECO:0000259" key="3">
    <source>
        <dbReference type="Pfam" id="PF07811"/>
    </source>
</evidence>
<reference evidence="4" key="1">
    <citation type="submission" date="2020-11" db="EMBL/GenBank/DDBJ databases">
        <title>Whole-genome analyses of Nonomuraea sp. K274.</title>
        <authorList>
            <person name="Veyisoglu A."/>
        </authorList>
    </citation>
    <scope>NUCLEOTIDE SEQUENCE</scope>
    <source>
        <strain evidence="4">K274</strain>
    </source>
</reference>
<keyword evidence="5" id="KW-1185">Reference proteome</keyword>
<evidence type="ECO:0000313" key="5">
    <source>
        <dbReference type="Proteomes" id="UP000605361"/>
    </source>
</evidence>
<evidence type="ECO:0000256" key="1">
    <source>
        <dbReference type="SAM" id="MobiDB-lite"/>
    </source>
</evidence>
<evidence type="ECO:0000313" key="4">
    <source>
        <dbReference type="EMBL" id="MBF8186702.1"/>
    </source>
</evidence>
<accession>A0A931A5J4</accession>
<sequence length="154" mass="16015">MSGPDRRPTAQRVSGGERESTPQRGSGAERGSMAVETVMLAPVFLLFLMFLAGAGVLVESQGRVNGAARDAARAASVQRTFDDAEGAAEAIAEDALDGPCGSPSVSLDEAGWEQGGQVEAEVSCELDLGFLGFGASKRLTGTAVVPLEQFRRIE</sequence>
<proteinExistence type="predicted"/>
<dbReference type="Pfam" id="PF07811">
    <property type="entry name" value="TadE"/>
    <property type="match status" value="1"/>
</dbReference>
<dbReference type="Proteomes" id="UP000605361">
    <property type="component" value="Unassembled WGS sequence"/>
</dbReference>
<keyword evidence="2" id="KW-0812">Transmembrane</keyword>
<gene>
    <name evidence="4" type="ORF">ITP53_13315</name>
</gene>
<comment type="caution">
    <text evidence="4">The sequence shown here is derived from an EMBL/GenBank/DDBJ whole genome shotgun (WGS) entry which is preliminary data.</text>
</comment>
<keyword evidence="2" id="KW-0472">Membrane</keyword>
<dbReference type="EMBL" id="JADOGI010000031">
    <property type="protein sequence ID" value="MBF8186702.1"/>
    <property type="molecule type" value="Genomic_DNA"/>
</dbReference>
<keyword evidence="2" id="KW-1133">Transmembrane helix</keyword>
<feature type="domain" description="TadE-like" evidence="3">
    <location>
        <begin position="31"/>
        <end position="73"/>
    </location>
</feature>
<feature type="region of interest" description="Disordered" evidence="1">
    <location>
        <begin position="1"/>
        <end position="31"/>
    </location>
</feature>
<dbReference type="InterPro" id="IPR012495">
    <property type="entry name" value="TadE-like_dom"/>
</dbReference>
<feature type="transmembrane region" description="Helical" evidence="2">
    <location>
        <begin position="39"/>
        <end position="58"/>
    </location>
</feature>
<dbReference type="RefSeq" id="WP_195895669.1">
    <property type="nucleotide sequence ID" value="NZ_JADOGI010000031.1"/>
</dbReference>
<dbReference type="AlphaFoldDB" id="A0A931A5J4"/>
<organism evidence="4 5">
    <name type="scientific">Nonomuraea cypriaca</name>
    <dbReference type="NCBI Taxonomy" id="1187855"/>
    <lineage>
        <taxon>Bacteria</taxon>
        <taxon>Bacillati</taxon>
        <taxon>Actinomycetota</taxon>
        <taxon>Actinomycetes</taxon>
        <taxon>Streptosporangiales</taxon>
        <taxon>Streptosporangiaceae</taxon>
        <taxon>Nonomuraea</taxon>
    </lineage>
</organism>
<protein>
    <submittedName>
        <fullName evidence="4">Pilus assembly protein</fullName>
    </submittedName>
</protein>